<dbReference type="Pfam" id="PF05817">
    <property type="entry name" value="Ribophorin_II"/>
    <property type="match status" value="1"/>
</dbReference>
<dbReference type="AlphaFoldDB" id="A0AAV8S2Z4"/>
<dbReference type="InterPro" id="IPR055374">
    <property type="entry name" value="Ribophorin_II_3rd"/>
</dbReference>
<feature type="transmembrane region" description="Helical" evidence="10">
    <location>
        <begin position="595"/>
        <end position="619"/>
    </location>
</feature>
<organism evidence="15 16">
    <name type="scientific">Ensete ventricosum</name>
    <name type="common">Abyssinian banana</name>
    <name type="synonym">Musa ensete</name>
    <dbReference type="NCBI Taxonomy" id="4639"/>
    <lineage>
        <taxon>Eukaryota</taxon>
        <taxon>Viridiplantae</taxon>
        <taxon>Streptophyta</taxon>
        <taxon>Embryophyta</taxon>
        <taxon>Tracheophyta</taxon>
        <taxon>Spermatophyta</taxon>
        <taxon>Magnoliopsida</taxon>
        <taxon>Liliopsida</taxon>
        <taxon>Zingiberales</taxon>
        <taxon>Musaceae</taxon>
        <taxon>Ensete</taxon>
    </lineage>
</organism>
<keyword evidence="9 10" id="KW-0472">Membrane</keyword>
<evidence type="ECO:0000313" key="15">
    <source>
        <dbReference type="EMBL" id="KAJ8513712.1"/>
    </source>
</evidence>
<feature type="chain" id="PRO_5043096438" description="Dolichyl-diphosphooligosaccharide--protein glycosyltransferase subunit 2" evidence="10">
    <location>
        <begin position="26"/>
        <end position="692"/>
    </location>
</feature>
<dbReference type="Pfam" id="PF23861">
    <property type="entry name" value="Ribophorin_II_2nd"/>
    <property type="match status" value="1"/>
</dbReference>
<feature type="domain" description="Ribophorin II C-terminal" evidence="14">
    <location>
        <begin position="584"/>
        <end position="684"/>
    </location>
</feature>
<dbReference type="PANTHER" id="PTHR12640">
    <property type="entry name" value="RIBOPHORIN II"/>
    <property type="match status" value="1"/>
</dbReference>
<evidence type="ECO:0000259" key="13">
    <source>
        <dbReference type="Pfam" id="PF23861"/>
    </source>
</evidence>
<name>A0AAV8S2Z4_ENSVE</name>
<dbReference type="InterPro" id="IPR055375">
    <property type="entry name" value="Ribophorin_II_2nd"/>
</dbReference>
<evidence type="ECO:0000256" key="6">
    <source>
        <dbReference type="ARBA" id="ARBA00022729"/>
    </source>
</evidence>
<proteinExistence type="inferred from homology"/>
<dbReference type="EMBL" id="JAQQAF010000001">
    <property type="protein sequence ID" value="KAJ8513712.1"/>
    <property type="molecule type" value="Genomic_DNA"/>
</dbReference>
<dbReference type="Pfam" id="PF23860">
    <property type="entry name" value="Ribophorin_II_3rd"/>
    <property type="match status" value="1"/>
</dbReference>
<evidence type="ECO:0000259" key="12">
    <source>
        <dbReference type="Pfam" id="PF23860"/>
    </source>
</evidence>
<evidence type="ECO:0000256" key="9">
    <source>
        <dbReference type="ARBA" id="ARBA00023136"/>
    </source>
</evidence>
<evidence type="ECO:0000256" key="5">
    <source>
        <dbReference type="ARBA" id="ARBA00022692"/>
    </source>
</evidence>
<evidence type="ECO:0000256" key="4">
    <source>
        <dbReference type="ARBA" id="ARBA00009038"/>
    </source>
</evidence>
<feature type="domain" description="Ribophorin II third" evidence="12">
    <location>
        <begin position="428"/>
        <end position="551"/>
    </location>
</feature>
<evidence type="ECO:0000259" key="11">
    <source>
        <dbReference type="Pfam" id="PF05817"/>
    </source>
</evidence>
<evidence type="ECO:0000256" key="1">
    <source>
        <dbReference type="ARBA" id="ARBA00002791"/>
    </source>
</evidence>
<comment type="subunit">
    <text evidence="10">Component of the oligosaccharyltransferase (OST) complex.</text>
</comment>
<evidence type="ECO:0000313" key="16">
    <source>
        <dbReference type="Proteomes" id="UP001222027"/>
    </source>
</evidence>
<gene>
    <name evidence="15" type="ORF">OPV22_004146</name>
</gene>
<dbReference type="GO" id="GO:0006487">
    <property type="term" value="P:protein N-linked glycosylation"/>
    <property type="evidence" value="ECO:0007669"/>
    <property type="project" value="UniProtKB-UniRule"/>
</dbReference>
<dbReference type="InterPro" id="IPR008814">
    <property type="entry name" value="Swp1"/>
</dbReference>
<feature type="transmembrane region" description="Helical" evidence="10">
    <location>
        <begin position="657"/>
        <end position="674"/>
    </location>
</feature>
<dbReference type="PANTHER" id="PTHR12640:SF0">
    <property type="entry name" value="DOLICHYL-DIPHOSPHOOLIGOSACCHARIDE--PROTEIN GLYCOSYLTRANSFERASE SUBUNIT 2"/>
    <property type="match status" value="1"/>
</dbReference>
<evidence type="ECO:0000256" key="8">
    <source>
        <dbReference type="ARBA" id="ARBA00022989"/>
    </source>
</evidence>
<feature type="transmembrane region" description="Helical" evidence="10">
    <location>
        <begin position="631"/>
        <end position="651"/>
    </location>
</feature>
<dbReference type="InterPro" id="IPR055373">
    <property type="entry name" value="Ribophorin_II_N"/>
</dbReference>
<accession>A0AAV8S2Z4</accession>
<dbReference type="InterPro" id="IPR056790">
    <property type="entry name" value="Ribophorin_II_C"/>
</dbReference>
<evidence type="ECO:0000256" key="7">
    <source>
        <dbReference type="ARBA" id="ARBA00022824"/>
    </source>
</evidence>
<comment type="function">
    <text evidence="1 10">Subunit of the oligosaccharyl transferase (OST) complex that catalyzes the initial transfer of a defined glycan (Glc(3)Man(9)GlcNAc(2) in eukaryotes) from the lipid carrier dolichol-pyrophosphate to an asparagine residue within an Asn-X-Ser/Thr consensus motif in nascent polypeptide chains, the first step in protein N-glycosylation. N-glycosylation occurs cotranslationally and the complex associates with the Sec61 complex at the channel-forming translocon complex that mediates protein translocation across the endoplasmic reticulum (ER). All subunits are required for a maximal enzyme activity.</text>
</comment>
<evidence type="ECO:0000259" key="14">
    <source>
        <dbReference type="Pfam" id="PF25147"/>
    </source>
</evidence>
<comment type="subcellular location">
    <subcellularLocation>
        <location evidence="2 10">Endoplasmic reticulum membrane</location>
        <topology evidence="2 10">Multi-pass membrane protein</topology>
    </subcellularLocation>
</comment>
<comment type="similarity">
    <text evidence="4 10">Belongs to the SWP1 family.</text>
</comment>
<sequence length="692" mass="75494">MARNIGFVVGFAALICAALLSISAAASIRPISDAHRSAALELFVPVDGSFPSLEEAYEALRTFQILEVGKTSDINSATCPVVLDKLRSPTSSPKEFFNALKLNGILECQIGSQTFEDVASHLQALIKDADSLMDLYYSVLSLLHIKGQGVSAVLSDAEGVFHSIKALSQSDGRWRYDSNNAESSTYAAGIALEALAAVVSLADSEVDQSKIGIVKHDIEKLFDSIKRYDDGTLYFDEKHVDGSEYKGPLATTASVVRGVTAFAAVAGKLNIPGGKMLGLAKFFLSIGVPGSTKDLFNQIDALSCLESNRISIPLILSLPATVLSLTSKDQLKVEVTTVFGSATPPLTVNLVQASSYDKSTPVIENQELHFDTENKIHYLDILPLKIDVGKYTLEFEISLHDPENLNIYATGGRANALAFLTGTIKVDKAQIGVFDSDAESAATMQKLDLSQDNRISLAANHLQRMRLTFQLVTPLGHNFKPHQVFLKLRHESKVEHIFALESSTKQFKIILDFLGLVEKFYYLSGRYEIELAIGDAAMENSFLRVLGYIDLDLPEPPEKASRPPPQPVDPYSRFGPKPEISHIFRSPEKRPPKELSFAFLALTLIPLVGFLIGLLRLGVNFKGFPSSSVPVLFSILFHAGIAAVLLLYGLFWLKLDLFTTLKALGLLGIFLIFVGHRTLSQLASTSAKLKTN</sequence>
<reference evidence="15 16" key="1">
    <citation type="submission" date="2022-12" db="EMBL/GenBank/DDBJ databases">
        <title>Chromosome-scale assembly of the Ensete ventricosum genome.</title>
        <authorList>
            <person name="Dussert Y."/>
            <person name="Stocks J."/>
            <person name="Wendawek A."/>
            <person name="Woldeyes F."/>
            <person name="Nichols R.A."/>
            <person name="Borrell J.S."/>
        </authorList>
    </citation>
    <scope>NUCLEOTIDE SEQUENCE [LARGE SCALE GENOMIC DNA]</scope>
    <source>
        <strain evidence="16">cv. Maze</strain>
        <tissue evidence="15">Seeds</tissue>
    </source>
</reference>
<keyword evidence="6 10" id="KW-0732">Signal</keyword>
<evidence type="ECO:0000256" key="10">
    <source>
        <dbReference type="RuleBase" id="RU366029"/>
    </source>
</evidence>
<comment type="pathway">
    <text evidence="3 10">Protein modification; protein glycosylation.</text>
</comment>
<evidence type="ECO:0000256" key="2">
    <source>
        <dbReference type="ARBA" id="ARBA00004477"/>
    </source>
</evidence>
<keyword evidence="7 10" id="KW-0256">Endoplasmic reticulum</keyword>
<keyword evidence="16" id="KW-1185">Reference proteome</keyword>
<keyword evidence="8 10" id="KW-1133">Transmembrane helix</keyword>
<feature type="signal peptide" evidence="10">
    <location>
        <begin position="1"/>
        <end position="25"/>
    </location>
</feature>
<protein>
    <recommendedName>
        <fullName evidence="10">Dolichyl-diphosphooligosaccharide--protein glycosyltransferase subunit 2</fullName>
    </recommendedName>
    <alternativeName>
        <fullName evidence="10">Ribophorin-2</fullName>
    </alternativeName>
</protein>
<evidence type="ECO:0000256" key="3">
    <source>
        <dbReference type="ARBA" id="ARBA00004922"/>
    </source>
</evidence>
<comment type="caution">
    <text evidence="15">The sequence shown here is derived from an EMBL/GenBank/DDBJ whole genome shotgun (WGS) entry which is preliminary data.</text>
</comment>
<keyword evidence="5 10" id="KW-0812">Transmembrane</keyword>
<feature type="domain" description="Ribophorin II second" evidence="13">
    <location>
        <begin position="314"/>
        <end position="404"/>
    </location>
</feature>
<feature type="domain" description="Ribophorin II N-terminal" evidence="11">
    <location>
        <begin position="31"/>
        <end position="306"/>
    </location>
</feature>
<dbReference type="Pfam" id="PF25147">
    <property type="entry name" value="Ribophorin_II_C"/>
    <property type="match status" value="1"/>
</dbReference>
<dbReference type="GO" id="GO:0008250">
    <property type="term" value="C:oligosaccharyltransferase complex"/>
    <property type="evidence" value="ECO:0007669"/>
    <property type="project" value="UniProtKB-UniRule"/>
</dbReference>
<dbReference type="Proteomes" id="UP001222027">
    <property type="component" value="Unassembled WGS sequence"/>
</dbReference>